<dbReference type="InterPro" id="IPR050275">
    <property type="entry name" value="PGM_Phosphatase"/>
</dbReference>
<accession>A0ABW0EVM4</accession>
<organism evidence="1 2">
    <name type="scientific">Actinokineospora guangxiensis</name>
    <dbReference type="NCBI Taxonomy" id="1490288"/>
    <lineage>
        <taxon>Bacteria</taxon>
        <taxon>Bacillati</taxon>
        <taxon>Actinomycetota</taxon>
        <taxon>Actinomycetes</taxon>
        <taxon>Pseudonocardiales</taxon>
        <taxon>Pseudonocardiaceae</taxon>
        <taxon>Actinokineospora</taxon>
    </lineage>
</organism>
<dbReference type="Gene3D" id="3.40.50.1240">
    <property type="entry name" value="Phosphoglycerate mutase-like"/>
    <property type="match status" value="1"/>
</dbReference>
<dbReference type="InterPro" id="IPR013078">
    <property type="entry name" value="His_Pase_superF_clade-1"/>
</dbReference>
<reference evidence="2" key="1">
    <citation type="journal article" date="2019" name="Int. J. Syst. Evol. Microbiol.">
        <title>The Global Catalogue of Microorganisms (GCM) 10K type strain sequencing project: providing services to taxonomists for standard genome sequencing and annotation.</title>
        <authorList>
            <consortium name="The Broad Institute Genomics Platform"/>
            <consortium name="The Broad Institute Genome Sequencing Center for Infectious Disease"/>
            <person name="Wu L."/>
            <person name="Ma J."/>
        </authorList>
    </citation>
    <scope>NUCLEOTIDE SEQUENCE [LARGE SCALE GENOMIC DNA]</scope>
    <source>
        <strain evidence="2">CCUG 59778</strain>
    </source>
</reference>
<evidence type="ECO:0000313" key="1">
    <source>
        <dbReference type="EMBL" id="MFC5290194.1"/>
    </source>
</evidence>
<gene>
    <name evidence="1" type="ORF">ACFPM7_24320</name>
</gene>
<keyword evidence="2" id="KW-1185">Reference proteome</keyword>
<dbReference type="SUPFAM" id="SSF53254">
    <property type="entry name" value="Phosphoglycerate mutase-like"/>
    <property type="match status" value="1"/>
</dbReference>
<dbReference type="EMBL" id="JBHSKF010000015">
    <property type="protein sequence ID" value="MFC5290194.1"/>
    <property type="molecule type" value="Genomic_DNA"/>
</dbReference>
<dbReference type="Proteomes" id="UP001596157">
    <property type="component" value="Unassembled WGS sequence"/>
</dbReference>
<dbReference type="PANTHER" id="PTHR48100">
    <property type="entry name" value="BROAD-SPECIFICITY PHOSPHATASE YOR283W-RELATED"/>
    <property type="match status" value="1"/>
</dbReference>
<dbReference type="CDD" id="cd07067">
    <property type="entry name" value="HP_PGM_like"/>
    <property type="match status" value="1"/>
</dbReference>
<dbReference type="InterPro" id="IPR029033">
    <property type="entry name" value="His_PPase_superfam"/>
</dbReference>
<evidence type="ECO:0000313" key="2">
    <source>
        <dbReference type="Proteomes" id="UP001596157"/>
    </source>
</evidence>
<dbReference type="RefSeq" id="WP_378250218.1">
    <property type="nucleotide sequence ID" value="NZ_JBHSKF010000015.1"/>
</dbReference>
<comment type="caution">
    <text evidence="1">The sequence shown here is derived from an EMBL/GenBank/DDBJ whole genome shotgun (WGS) entry which is preliminary data.</text>
</comment>
<protein>
    <submittedName>
        <fullName evidence="1">Histidine phosphatase family protein</fullName>
    </submittedName>
</protein>
<sequence length="217" mass="23094">MRFAAAPGATELILVRHGESAPAVPGIPFPLVDGHGDPPLAPEGEAQAERVAACLVEQAVDAVYVTNLRRTAQTAAPLLSKIGLTAAVEPDLREVHLGEWEGGLFRMRVAAGDPVAARMLAEQRWDVIPGGEPDEAFCARVRAGVRRLHEDNPGKRLAVFTHSGVIGCALSLATGASRLAFARADNGSISRLVVEGDTWHVRSFNDTAHLAEMVTRE</sequence>
<dbReference type="SMART" id="SM00855">
    <property type="entry name" value="PGAM"/>
    <property type="match status" value="1"/>
</dbReference>
<name>A0ABW0EVM4_9PSEU</name>
<dbReference type="PANTHER" id="PTHR48100:SF1">
    <property type="entry name" value="HISTIDINE PHOSPHATASE FAMILY PROTEIN-RELATED"/>
    <property type="match status" value="1"/>
</dbReference>
<dbReference type="Pfam" id="PF00300">
    <property type="entry name" value="His_Phos_1"/>
    <property type="match status" value="1"/>
</dbReference>
<proteinExistence type="predicted"/>